<dbReference type="EMBL" id="JABSTQ010011451">
    <property type="protein sequence ID" value="KAG0411218.1"/>
    <property type="molecule type" value="Genomic_DNA"/>
</dbReference>
<evidence type="ECO:0000313" key="1">
    <source>
        <dbReference type="EMBL" id="KAG0411218.1"/>
    </source>
</evidence>
<proteinExistence type="predicted"/>
<name>A0AC60NVP1_IXOPE</name>
<organism evidence="1 2">
    <name type="scientific">Ixodes persulcatus</name>
    <name type="common">Taiga tick</name>
    <dbReference type="NCBI Taxonomy" id="34615"/>
    <lineage>
        <taxon>Eukaryota</taxon>
        <taxon>Metazoa</taxon>
        <taxon>Ecdysozoa</taxon>
        <taxon>Arthropoda</taxon>
        <taxon>Chelicerata</taxon>
        <taxon>Arachnida</taxon>
        <taxon>Acari</taxon>
        <taxon>Parasitiformes</taxon>
        <taxon>Ixodida</taxon>
        <taxon>Ixodoidea</taxon>
        <taxon>Ixodidae</taxon>
        <taxon>Ixodinae</taxon>
        <taxon>Ixodes</taxon>
    </lineage>
</organism>
<accession>A0AC60NVP1</accession>
<comment type="caution">
    <text evidence="1">The sequence shown here is derived from an EMBL/GenBank/DDBJ whole genome shotgun (WGS) entry which is preliminary data.</text>
</comment>
<gene>
    <name evidence="1" type="ORF">HPB47_011649</name>
</gene>
<sequence length="534" mass="57788">MKHVEEMAVQAVGKVLNDPSRPLKERFRALFTLRNLGGTCAIENIARCFGDPSALLKHELAYCLGQMKDPAAIPTLVRILKDLKQEPIVRHEAAEALGAIGCSESVAVLEEFAQDSHAVVAETCQLALAKIAWLQSEESKQDKFAESPYSSIDPAPPFLKESPVEDDKKLLLDTSKPLFERYRAMFSLRNCGSPEAITALAEGLKCPSSALFRHEIAYVLGQAQEEISVPYLKEVLQDTDEMAMVRHECAEALGSIATEECFELLQKYVEDAETLVRESCQVALDMCEYENSQEFQYANTLLQGLGCQTTHENKALVDGSDIVILALKPGVVPSVLQEVSTGVQSRHLVVSLAMGVTIGEIEGKLPKRSRVIRVMPNTPCLVREGASVFARGSTATQSDSEEVRRLLTSVGLCEEVPEAMMDAVTGLSGSGPAYVYLAIESLADGAVRQGIPRDLSYRLAAQTVLGAAKMVLATGRHPGALKDDVCSPAGTTAEGICQLERSGFRSALIEAVSVATAKARQTGTLREVQRAAHK</sequence>
<dbReference type="Proteomes" id="UP000805193">
    <property type="component" value="Unassembled WGS sequence"/>
</dbReference>
<keyword evidence="2" id="KW-1185">Reference proteome</keyword>
<reference evidence="1 2" key="1">
    <citation type="journal article" date="2020" name="Cell">
        <title>Large-Scale Comparative Analyses of Tick Genomes Elucidate Their Genetic Diversity and Vector Capacities.</title>
        <authorList>
            <consortium name="Tick Genome and Microbiome Consortium (TIGMIC)"/>
            <person name="Jia N."/>
            <person name="Wang J."/>
            <person name="Shi W."/>
            <person name="Du L."/>
            <person name="Sun Y."/>
            <person name="Zhan W."/>
            <person name="Jiang J.F."/>
            <person name="Wang Q."/>
            <person name="Zhang B."/>
            <person name="Ji P."/>
            <person name="Bell-Sakyi L."/>
            <person name="Cui X.M."/>
            <person name="Yuan T.T."/>
            <person name="Jiang B.G."/>
            <person name="Yang W.F."/>
            <person name="Lam T.T."/>
            <person name="Chang Q.C."/>
            <person name="Ding S.J."/>
            <person name="Wang X.J."/>
            <person name="Zhu J.G."/>
            <person name="Ruan X.D."/>
            <person name="Zhao L."/>
            <person name="Wei J.T."/>
            <person name="Ye R.Z."/>
            <person name="Que T.C."/>
            <person name="Du C.H."/>
            <person name="Zhou Y.H."/>
            <person name="Cheng J.X."/>
            <person name="Dai P.F."/>
            <person name="Guo W.B."/>
            <person name="Han X.H."/>
            <person name="Huang E.J."/>
            <person name="Li L.F."/>
            <person name="Wei W."/>
            <person name="Gao Y.C."/>
            <person name="Liu J.Z."/>
            <person name="Shao H.Z."/>
            <person name="Wang X."/>
            <person name="Wang C.C."/>
            <person name="Yang T.C."/>
            <person name="Huo Q.B."/>
            <person name="Li W."/>
            <person name="Chen H.Y."/>
            <person name="Chen S.E."/>
            <person name="Zhou L.G."/>
            <person name="Ni X.B."/>
            <person name="Tian J.H."/>
            <person name="Sheng Y."/>
            <person name="Liu T."/>
            <person name="Pan Y.S."/>
            <person name="Xia L.Y."/>
            <person name="Li J."/>
            <person name="Zhao F."/>
            <person name="Cao W.C."/>
        </authorList>
    </citation>
    <scope>NUCLEOTIDE SEQUENCE [LARGE SCALE GENOMIC DNA]</scope>
    <source>
        <strain evidence="1">Iper-2018</strain>
    </source>
</reference>
<evidence type="ECO:0000313" key="2">
    <source>
        <dbReference type="Proteomes" id="UP000805193"/>
    </source>
</evidence>
<protein>
    <submittedName>
        <fullName evidence="1">Uncharacterized protein</fullName>
    </submittedName>
</protein>